<dbReference type="RefSeq" id="WP_208428703.1">
    <property type="nucleotide sequence ID" value="NZ_JAEPRJ010000001.1"/>
</dbReference>
<feature type="compositionally biased region" description="Acidic residues" evidence="2">
    <location>
        <begin position="192"/>
        <end position="207"/>
    </location>
</feature>
<evidence type="ECO:0000256" key="1">
    <source>
        <dbReference type="SAM" id="Coils"/>
    </source>
</evidence>
<accession>A0ABS1J0U6</accession>
<feature type="compositionally biased region" description="Acidic residues" evidence="2">
    <location>
        <begin position="215"/>
        <end position="249"/>
    </location>
</feature>
<name>A0ABS1J0U6_9FIRM</name>
<evidence type="ECO:0000313" key="3">
    <source>
        <dbReference type="EMBL" id="MBK5897203.1"/>
    </source>
</evidence>
<dbReference type="Proteomes" id="UP000604730">
    <property type="component" value="Unassembled WGS sequence"/>
</dbReference>
<feature type="region of interest" description="Disordered" evidence="2">
    <location>
        <begin position="186"/>
        <end position="249"/>
    </location>
</feature>
<gene>
    <name evidence="3" type="ORF">JJN12_05295</name>
</gene>
<organism evidence="3 4">
    <name type="scientific">Catonella massiliensis</name>
    <dbReference type="NCBI Taxonomy" id="2799636"/>
    <lineage>
        <taxon>Bacteria</taxon>
        <taxon>Bacillati</taxon>
        <taxon>Bacillota</taxon>
        <taxon>Clostridia</taxon>
        <taxon>Lachnospirales</taxon>
        <taxon>Lachnospiraceae</taxon>
        <taxon>Catonella</taxon>
    </lineage>
</organism>
<protein>
    <recommendedName>
        <fullName evidence="5">ATPase</fullName>
    </recommendedName>
</protein>
<evidence type="ECO:0000313" key="4">
    <source>
        <dbReference type="Proteomes" id="UP000604730"/>
    </source>
</evidence>
<proteinExistence type="predicted"/>
<reference evidence="3 4" key="1">
    <citation type="submission" date="2021-01" db="EMBL/GenBank/DDBJ databases">
        <title>Isolation and description of Catonella massiliensis sp. nov., a novel Catonella species, isolated from a stable periodontitis subject.</title>
        <authorList>
            <person name="Antezack A."/>
            <person name="Boxberger M."/>
            <person name="La Scola B."/>
            <person name="Monnet-Corti V."/>
        </authorList>
    </citation>
    <scope>NUCLEOTIDE SEQUENCE [LARGE SCALE GENOMIC DNA]</scope>
    <source>
        <strain evidence="3 4">Marseille-Q4567</strain>
    </source>
</reference>
<feature type="coiled-coil region" evidence="1">
    <location>
        <begin position="66"/>
        <end position="125"/>
    </location>
</feature>
<keyword evidence="4" id="KW-1185">Reference proteome</keyword>
<evidence type="ECO:0000256" key="2">
    <source>
        <dbReference type="SAM" id="MobiDB-lite"/>
    </source>
</evidence>
<keyword evidence="1" id="KW-0175">Coiled coil</keyword>
<comment type="caution">
    <text evidence="3">The sequence shown here is derived from an EMBL/GenBank/DDBJ whole genome shotgun (WGS) entry which is preliminary data.</text>
</comment>
<sequence length="261" mass="29613">MADNKIVKMIDEMSDFVDSHNAGPLSRDKIKISKDELLNYIDNLRQTLPNELEEAYKITKAKNEILKAASNKAAQIEEDARNQLKELVKEDSVVIEADKEAERILRQADDDADAIIKEAEEMAAQIKIGALSYAEEMLAAVEKMVSHNLKMTIESSNSVIDTLKSNLEIVKNNRDELNAQILEAREVNGYSSDEDGTDGNSENEEGEFTVNVESGDFEEEDSDDDDRARDEYDEDDEFEEEDDEEELVDLSDRFSFKKKNK</sequence>
<evidence type="ECO:0008006" key="5">
    <source>
        <dbReference type="Google" id="ProtNLM"/>
    </source>
</evidence>
<dbReference type="EMBL" id="JAEPRJ010000001">
    <property type="protein sequence ID" value="MBK5897203.1"/>
    <property type="molecule type" value="Genomic_DNA"/>
</dbReference>